<dbReference type="EMBL" id="MLFU01000240">
    <property type="protein sequence ID" value="KAK1471242.1"/>
    <property type="molecule type" value="Genomic_DNA"/>
</dbReference>
<sequence>MPDADNNPSKPCLQHLQGEPLQTTIPPAPASCARTPRADTSTRAPRQHLETGRKPIRASATPDKGAARVYQNTNFLPGAAAGETPKCPARFSAPNTLGGLLAHHSRSHPIHLNIYLFSSPYGFWQSKAHFDGLQSPYT</sequence>
<proteinExistence type="predicted"/>
<evidence type="ECO:0000313" key="3">
    <source>
        <dbReference type="Proteomes" id="UP001227543"/>
    </source>
</evidence>
<dbReference type="Proteomes" id="UP001227543">
    <property type="component" value="Unassembled WGS sequence"/>
</dbReference>
<dbReference type="GeneID" id="85416836"/>
<evidence type="ECO:0000313" key="2">
    <source>
        <dbReference type="EMBL" id="KAK1471242.1"/>
    </source>
</evidence>
<reference evidence="2 3" key="1">
    <citation type="submission" date="2016-10" db="EMBL/GenBank/DDBJ databases">
        <title>The genome sequence of Colletotrichum fioriniae PJ7.</title>
        <authorList>
            <person name="Baroncelli R."/>
        </authorList>
    </citation>
    <scope>NUCLEOTIDE SEQUENCE [LARGE SCALE GENOMIC DNA]</scope>
    <source>
        <strain evidence="2 3">Tom-12</strain>
    </source>
</reference>
<gene>
    <name evidence="2" type="ORF">CTAM01_16606</name>
</gene>
<dbReference type="RefSeq" id="XP_060372818.1">
    <property type="nucleotide sequence ID" value="XM_060532598.1"/>
</dbReference>
<keyword evidence="3" id="KW-1185">Reference proteome</keyword>
<name>A0ABQ9QI00_9PEZI</name>
<feature type="region of interest" description="Disordered" evidence="1">
    <location>
        <begin position="1"/>
        <end position="66"/>
    </location>
</feature>
<protein>
    <submittedName>
        <fullName evidence="2">Uncharacterized protein</fullName>
    </submittedName>
</protein>
<organism evidence="2 3">
    <name type="scientific">Colletotrichum tamarilloi</name>
    <dbReference type="NCBI Taxonomy" id="1209934"/>
    <lineage>
        <taxon>Eukaryota</taxon>
        <taxon>Fungi</taxon>
        <taxon>Dikarya</taxon>
        <taxon>Ascomycota</taxon>
        <taxon>Pezizomycotina</taxon>
        <taxon>Sordariomycetes</taxon>
        <taxon>Hypocreomycetidae</taxon>
        <taxon>Glomerellales</taxon>
        <taxon>Glomerellaceae</taxon>
        <taxon>Colletotrichum</taxon>
        <taxon>Colletotrichum acutatum species complex</taxon>
    </lineage>
</organism>
<comment type="caution">
    <text evidence="2">The sequence shown here is derived from an EMBL/GenBank/DDBJ whole genome shotgun (WGS) entry which is preliminary data.</text>
</comment>
<accession>A0ABQ9QI00</accession>
<evidence type="ECO:0000256" key="1">
    <source>
        <dbReference type="SAM" id="MobiDB-lite"/>
    </source>
</evidence>